<reference evidence="2 3" key="1">
    <citation type="submission" date="2024-03" db="EMBL/GenBank/DDBJ databases">
        <title>First Report of Pectobacterium brasiliscabiei causing potato scab in china.</title>
        <authorList>
            <person name="Handique U."/>
        </authorList>
    </citation>
    <scope>NUCLEOTIDE SEQUENCE [LARGE SCALE GENOMIC DNA]</scope>
    <source>
        <strain evidence="2 3">ZRIMU1503</strain>
    </source>
</reference>
<feature type="region of interest" description="Disordered" evidence="1">
    <location>
        <begin position="108"/>
        <end position="130"/>
    </location>
</feature>
<evidence type="ECO:0000313" key="2">
    <source>
        <dbReference type="EMBL" id="MEI5615213.1"/>
    </source>
</evidence>
<protein>
    <submittedName>
        <fullName evidence="2">Uncharacterized protein</fullName>
    </submittedName>
</protein>
<proteinExistence type="predicted"/>
<organism evidence="2 3">
    <name type="scientific">Streptomyces brasiliscabiei</name>
    <dbReference type="NCBI Taxonomy" id="2736302"/>
    <lineage>
        <taxon>Bacteria</taxon>
        <taxon>Bacillati</taxon>
        <taxon>Actinomycetota</taxon>
        <taxon>Actinomycetes</taxon>
        <taxon>Kitasatosporales</taxon>
        <taxon>Streptomycetaceae</taxon>
        <taxon>Streptomyces</taxon>
    </lineage>
</organism>
<evidence type="ECO:0000313" key="3">
    <source>
        <dbReference type="Proteomes" id="UP001365781"/>
    </source>
</evidence>
<name>A0ABU8GPT8_9ACTN</name>
<gene>
    <name evidence="2" type="ORF">WB403_39450</name>
</gene>
<sequence length="177" mass="19719">MTDTDLNTTTGVTVCSLKRDTPQVIPPGPYTILRFPFGAAESYDRWTMHQAVQPDGYTITEWDDDPRSGLIWPALAGWGELHAMIQWESGDYEELRDQFVRDPLRLRPRTTADTTTPVDSTATEHRPPSPGMQCWNKGHGIFVQPDTPLAVRVAHDASTPRAVVLAEFKLVIHPVAG</sequence>
<comment type="caution">
    <text evidence="2">The sequence shown here is derived from an EMBL/GenBank/DDBJ whole genome shotgun (WGS) entry which is preliminary data.</text>
</comment>
<accession>A0ABU8GPT8</accession>
<evidence type="ECO:0000256" key="1">
    <source>
        <dbReference type="SAM" id="MobiDB-lite"/>
    </source>
</evidence>
<dbReference type="RefSeq" id="WP_336558576.1">
    <property type="nucleotide sequence ID" value="NZ_JBBAYL010000024.1"/>
</dbReference>
<dbReference type="EMBL" id="JBBAYM010000035">
    <property type="protein sequence ID" value="MEI5615213.1"/>
    <property type="molecule type" value="Genomic_DNA"/>
</dbReference>
<dbReference type="Proteomes" id="UP001365781">
    <property type="component" value="Unassembled WGS sequence"/>
</dbReference>
<keyword evidence="3" id="KW-1185">Reference proteome</keyword>
<feature type="compositionally biased region" description="Low complexity" evidence="1">
    <location>
        <begin position="109"/>
        <end position="121"/>
    </location>
</feature>